<keyword evidence="8" id="KW-1185">Reference proteome</keyword>
<dbReference type="CDD" id="cd00540">
    <property type="entry name" value="AAG"/>
    <property type="match status" value="1"/>
</dbReference>
<dbReference type="GO" id="GO:0003905">
    <property type="term" value="F:alkylbase DNA N-glycosylase activity"/>
    <property type="evidence" value="ECO:0007669"/>
    <property type="project" value="InterPro"/>
</dbReference>
<protein>
    <recommendedName>
        <fullName evidence="5">Putative 3-methyladenine DNA glycosylase</fullName>
        <ecNumber evidence="5">3.2.2.-</ecNumber>
    </recommendedName>
</protein>
<evidence type="ECO:0000256" key="2">
    <source>
        <dbReference type="ARBA" id="ARBA00022763"/>
    </source>
</evidence>
<evidence type="ECO:0000256" key="5">
    <source>
        <dbReference type="HAMAP-Rule" id="MF_00527"/>
    </source>
</evidence>
<organism evidence="7 8">
    <name type="scientific">Pseudoxanthomonas composti</name>
    <dbReference type="NCBI Taxonomy" id="2137479"/>
    <lineage>
        <taxon>Bacteria</taxon>
        <taxon>Pseudomonadati</taxon>
        <taxon>Pseudomonadota</taxon>
        <taxon>Gammaproteobacteria</taxon>
        <taxon>Lysobacterales</taxon>
        <taxon>Lysobacteraceae</taxon>
        <taxon>Pseudoxanthomonas</taxon>
    </lineage>
</organism>
<sequence length="211" mass="23124">MQRDDLNWLTLPRDFYRRHPTLVAPELLNKLLVKDDGRAGRIVEVEAYAGTEDPAAHSFRGPTPRTATMFGEPGHLYVYFSYGMHWGANAVCGDAGQGWGVLLRAIEPVAGLERIRQARPGVDKLQALGSGPGRLSQALGITKALDGADLVTGDRGIRIVSDGMPPAVEPAIGPRIGISKAIDFPWRWHVPDHPHVSRRPAPRVRPRKDLP</sequence>
<dbReference type="InterPro" id="IPR011034">
    <property type="entry name" value="Formyl_transferase-like_C_sf"/>
</dbReference>
<keyword evidence="4 5" id="KW-0234">DNA repair</keyword>
<keyword evidence="7" id="KW-0326">Glycosidase</keyword>
<dbReference type="HAMAP" id="MF_00527">
    <property type="entry name" value="3MGH"/>
    <property type="match status" value="1"/>
</dbReference>
<comment type="similarity">
    <text evidence="1 5">Belongs to the DNA glycosylase MPG family.</text>
</comment>
<dbReference type="GO" id="GO:0006284">
    <property type="term" value="P:base-excision repair"/>
    <property type="evidence" value="ECO:0007669"/>
    <property type="project" value="InterPro"/>
</dbReference>
<dbReference type="GO" id="GO:0003677">
    <property type="term" value="F:DNA binding"/>
    <property type="evidence" value="ECO:0007669"/>
    <property type="project" value="InterPro"/>
</dbReference>
<evidence type="ECO:0000313" key="8">
    <source>
        <dbReference type="Proteomes" id="UP000289784"/>
    </source>
</evidence>
<reference evidence="7 8" key="1">
    <citation type="submission" date="2019-01" db="EMBL/GenBank/DDBJ databases">
        <title>Pseudoxanthomonas composti sp. nov., isolated from compost.</title>
        <authorList>
            <person name="Yang G."/>
        </authorList>
    </citation>
    <scope>NUCLEOTIDE SEQUENCE [LARGE SCALE GENOMIC DNA]</scope>
    <source>
        <strain evidence="7 8">GSS15</strain>
    </source>
</reference>
<feature type="compositionally biased region" description="Basic residues" evidence="6">
    <location>
        <begin position="196"/>
        <end position="211"/>
    </location>
</feature>
<feature type="region of interest" description="Disordered" evidence="6">
    <location>
        <begin position="191"/>
        <end position="211"/>
    </location>
</feature>
<dbReference type="NCBIfam" id="TIGR00567">
    <property type="entry name" value="3mg"/>
    <property type="match status" value="1"/>
</dbReference>
<dbReference type="NCBIfam" id="NF002003">
    <property type="entry name" value="PRK00802.1-3"/>
    <property type="match status" value="1"/>
</dbReference>
<dbReference type="EC" id="3.2.2.-" evidence="5"/>
<dbReference type="OrthoDB" id="9794313at2"/>
<evidence type="ECO:0000313" key="7">
    <source>
        <dbReference type="EMBL" id="RXR00848.1"/>
    </source>
</evidence>
<evidence type="ECO:0000256" key="3">
    <source>
        <dbReference type="ARBA" id="ARBA00022801"/>
    </source>
</evidence>
<dbReference type="InterPro" id="IPR003180">
    <property type="entry name" value="MPG"/>
</dbReference>
<evidence type="ECO:0000256" key="4">
    <source>
        <dbReference type="ARBA" id="ARBA00023204"/>
    </source>
</evidence>
<dbReference type="FunFam" id="3.10.300.10:FF:000001">
    <property type="entry name" value="Putative 3-methyladenine DNA glycosylase"/>
    <property type="match status" value="1"/>
</dbReference>
<dbReference type="Pfam" id="PF02245">
    <property type="entry name" value="Pur_DNA_glyco"/>
    <property type="match status" value="1"/>
</dbReference>
<keyword evidence="3 5" id="KW-0378">Hydrolase</keyword>
<proteinExistence type="inferred from homology"/>
<name>A0A4V1N0Q5_9GAMM</name>
<keyword evidence="2 5" id="KW-0227">DNA damage</keyword>
<gene>
    <name evidence="7" type="ORF">EPA99_16295</name>
</gene>
<dbReference type="RefSeq" id="WP_129472310.1">
    <property type="nucleotide sequence ID" value="NZ_SAWZ01000011.1"/>
</dbReference>
<dbReference type="Proteomes" id="UP000289784">
    <property type="component" value="Unassembled WGS sequence"/>
</dbReference>
<dbReference type="SUPFAM" id="SSF50486">
    <property type="entry name" value="FMT C-terminal domain-like"/>
    <property type="match status" value="1"/>
</dbReference>
<dbReference type="PANTHER" id="PTHR10429">
    <property type="entry name" value="DNA-3-METHYLADENINE GLYCOSYLASE"/>
    <property type="match status" value="1"/>
</dbReference>
<evidence type="ECO:0000256" key="6">
    <source>
        <dbReference type="SAM" id="MobiDB-lite"/>
    </source>
</evidence>
<dbReference type="PANTHER" id="PTHR10429:SF0">
    <property type="entry name" value="DNA-3-METHYLADENINE GLYCOSYLASE"/>
    <property type="match status" value="1"/>
</dbReference>
<comment type="caution">
    <text evidence="7">The sequence shown here is derived from an EMBL/GenBank/DDBJ whole genome shotgun (WGS) entry which is preliminary data.</text>
</comment>
<accession>A0A4V1N0Q5</accession>
<dbReference type="InterPro" id="IPR036995">
    <property type="entry name" value="MPG_sf"/>
</dbReference>
<evidence type="ECO:0000256" key="1">
    <source>
        <dbReference type="ARBA" id="ARBA00009232"/>
    </source>
</evidence>
<dbReference type="EMBL" id="SAWZ01000011">
    <property type="protein sequence ID" value="RXR00848.1"/>
    <property type="molecule type" value="Genomic_DNA"/>
</dbReference>
<dbReference type="AlphaFoldDB" id="A0A4V1N0Q5"/>
<dbReference type="Gene3D" id="3.10.300.10">
    <property type="entry name" value="Methylpurine-DNA glycosylase (MPG)"/>
    <property type="match status" value="1"/>
</dbReference>